<name>A0A6N8FIB6_9BACI</name>
<gene>
    <name evidence="2" type="ORF">GMD78_12395</name>
</gene>
<reference evidence="2 3" key="1">
    <citation type="submission" date="2019-11" db="EMBL/GenBank/DDBJ databases">
        <authorList>
            <person name="Li X."/>
        </authorList>
    </citation>
    <scope>NUCLEOTIDE SEQUENCE [LARGE SCALE GENOMIC DNA]</scope>
    <source>
        <strain evidence="2 3">L9</strain>
    </source>
</reference>
<sequence>MIIKLNGKYWFDTNEEQQEMVFVQKSNKLKQFAIALWTSTGVLFAQTVRAESFYENMRPLEYTFQDIALGLGILSALAGFILLGIKKRWGVTTLKTTALVVGGVFLVPSILMLIAIVGTMLNEALTDAFQNVRDMKDVMGE</sequence>
<feature type="transmembrane region" description="Helical" evidence="1">
    <location>
        <begin position="97"/>
        <end position="121"/>
    </location>
</feature>
<feature type="transmembrane region" description="Helical" evidence="1">
    <location>
        <begin position="67"/>
        <end position="85"/>
    </location>
</feature>
<dbReference type="EMBL" id="WOCA01000009">
    <property type="protein sequence ID" value="MUK89173.1"/>
    <property type="molecule type" value="Genomic_DNA"/>
</dbReference>
<protein>
    <submittedName>
        <fullName evidence="2">Uncharacterized protein</fullName>
    </submittedName>
</protein>
<organism evidence="2 3">
    <name type="scientific">Ornithinibacillus caprae</name>
    <dbReference type="NCBI Taxonomy" id="2678566"/>
    <lineage>
        <taxon>Bacteria</taxon>
        <taxon>Bacillati</taxon>
        <taxon>Bacillota</taxon>
        <taxon>Bacilli</taxon>
        <taxon>Bacillales</taxon>
        <taxon>Bacillaceae</taxon>
        <taxon>Ornithinibacillus</taxon>
    </lineage>
</organism>
<evidence type="ECO:0000313" key="2">
    <source>
        <dbReference type="EMBL" id="MUK89173.1"/>
    </source>
</evidence>
<evidence type="ECO:0000313" key="3">
    <source>
        <dbReference type="Proteomes" id="UP000469125"/>
    </source>
</evidence>
<accession>A0A6N8FIB6</accession>
<keyword evidence="1" id="KW-0812">Transmembrane</keyword>
<feature type="transmembrane region" description="Helical" evidence="1">
    <location>
        <begin position="29"/>
        <end position="47"/>
    </location>
</feature>
<evidence type="ECO:0000256" key="1">
    <source>
        <dbReference type="SAM" id="Phobius"/>
    </source>
</evidence>
<comment type="caution">
    <text evidence="2">The sequence shown here is derived from an EMBL/GenBank/DDBJ whole genome shotgun (WGS) entry which is preliminary data.</text>
</comment>
<keyword evidence="1" id="KW-1133">Transmembrane helix</keyword>
<keyword evidence="3" id="KW-1185">Reference proteome</keyword>
<dbReference type="RefSeq" id="WP_155669150.1">
    <property type="nucleotide sequence ID" value="NZ_WOCA01000009.1"/>
</dbReference>
<dbReference type="Proteomes" id="UP000469125">
    <property type="component" value="Unassembled WGS sequence"/>
</dbReference>
<proteinExistence type="predicted"/>
<keyword evidence="1" id="KW-0472">Membrane</keyword>
<dbReference type="AlphaFoldDB" id="A0A6N8FIB6"/>